<accession>A0A4R2JF67</accession>
<dbReference type="NCBIfam" id="TIGR04518">
    <property type="entry name" value="ECF_S_folT_fam"/>
    <property type="match status" value="1"/>
</dbReference>
<gene>
    <name evidence="2" type="ORF">EV203_1407</name>
</gene>
<dbReference type="Gene3D" id="1.10.1760.20">
    <property type="match status" value="1"/>
</dbReference>
<comment type="caution">
    <text evidence="2">The sequence shown here is derived from an EMBL/GenBank/DDBJ whole genome shotgun (WGS) entry which is preliminary data.</text>
</comment>
<dbReference type="RefSeq" id="WP_132040808.1">
    <property type="nucleotide sequence ID" value="NZ_SLWU01000040.1"/>
</dbReference>
<dbReference type="EMBL" id="SLWU01000040">
    <property type="protein sequence ID" value="TCO55488.1"/>
    <property type="molecule type" value="Genomic_DNA"/>
</dbReference>
<name>A0A4R2JF67_9THEO</name>
<dbReference type="InterPro" id="IPR030949">
    <property type="entry name" value="ECF_S_folate_fam"/>
</dbReference>
<feature type="transmembrane region" description="Helical" evidence="1">
    <location>
        <begin position="79"/>
        <end position="98"/>
    </location>
</feature>
<evidence type="ECO:0000256" key="1">
    <source>
        <dbReference type="SAM" id="Phobius"/>
    </source>
</evidence>
<evidence type="ECO:0000313" key="2">
    <source>
        <dbReference type="EMBL" id="TCO55488.1"/>
    </source>
</evidence>
<proteinExistence type="predicted"/>
<dbReference type="AlphaFoldDB" id="A0A4R2JF67"/>
<organism evidence="2 3">
    <name type="scientific">Caldanaerobacter subterraneus</name>
    <dbReference type="NCBI Taxonomy" id="911092"/>
    <lineage>
        <taxon>Bacteria</taxon>
        <taxon>Bacillati</taxon>
        <taxon>Bacillota</taxon>
        <taxon>Clostridia</taxon>
        <taxon>Thermoanaerobacterales</taxon>
        <taxon>Thermoanaerobacteraceae</taxon>
        <taxon>Caldanaerobacter</taxon>
    </lineage>
</organism>
<keyword evidence="1" id="KW-0812">Transmembrane</keyword>
<dbReference type="Proteomes" id="UP000294886">
    <property type="component" value="Unassembled WGS sequence"/>
</dbReference>
<sequence length="176" mass="19325">MKKFTTREIAFLALLVALNIVLTRIASIRIAIGGVEGIRIGFGAFPVIFSGIAFGPYAGGIVGALGDIIGYFINPMGPYMPHFTFTAALVGILPPLFLKPFKAQIPTFWQLVIGIGLGQTISSIILTPYFIQILFHLPMKITVHPRIVTQAIQVPLYAFFTEIILKKFHLAFSSKF</sequence>
<dbReference type="Pfam" id="PF07155">
    <property type="entry name" value="ECF-ribofla_trS"/>
    <property type="match status" value="1"/>
</dbReference>
<feature type="transmembrane region" description="Helical" evidence="1">
    <location>
        <begin position="110"/>
        <end position="135"/>
    </location>
</feature>
<keyword evidence="1" id="KW-1133">Transmembrane helix</keyword>
<feature type="transmembrane region" description="Helical" evidence="1">
    <location>
        <begin position="12"/>
        <end position="32"/>
    </location>
</feature>
<feature type="transmembrane region" description="Helical" evidence="1">
    <location>
        <begin position="44"/>
        <end position="73"/>
    </location>
</feature>
<protein>
    <submittedName>
        <fullName evidence="2">ECF transporter S component (Folate family)</fullName>
    </submittedName>
</protein>
<evidence type="ECO:0000313" key="3">
    <source>
        <dbReference type="Proteomes" id="UP000294886"/>
    </source>
</evidence>
<reference evidence="2 3" key="1">
    <citation type="submission" date="2019-03" db="EMBL/GenBank/DDBJ databases">
        <title>Genomic Encyclopedia of Type Strains, Phase IV (KMG-IV): sequencing the most valuable type-strain genomes for metagenomic binning, comparative biology and taxonomic classification.</title>
        <authorList>
            <person name="Goeker M."/>
        </authorList>
    </citation>
    <scope>NUCLEOTIDE SEQUENCE [LARGE SCALE GENOMIC DNA]</scope>
    <source>
        <strain evidence="2 3">DSM 13054</strain>
    </source>
</reference>
<keyword evidence="1" id="KW-0472">Membrane</keyword>
<dbReference type="GO" id="GO:0016020">
    <property type="term" value="C:membrane"/>
    <property type="evidence" value="ECO:0007669"/>
    <property type="project" value="InterPro"/>
</dbReference>
<dbReference type="InterPro" id="IPR009825">
    <property type="entry name" value="ECF_substrate-spec-like"/>
</dbReference>